<evidence type="ECO:0000256" key="3">
    <source>
        <dbReference type="SAM" id="SignalP"/>
    </source>
</evidence>
<name>A0A9P5ZCA3_9AGAR</name>
<keyword evidence="3" id="KW-0732">Signal</keyword>
<dbReference type="InterPro" id="IPR008972">
    <property type="entry name" value="Cupredoxin"/>
</dbReference>
<dbReference type="AlphaFoldDB" id="A0A9P5ZCA3"/>
<proteinExistence type="predicted"/>
<feature type="compositionally biased region" description="Basic and acidic residues" evidence="1">
    <location>
        <begin position="381"/>
        <end position="395"/>
    </location>
</feature>
<evidence type="ECO:0008006" key="6">
    <source>
        <dbReference type="Google" id="ProtNLM"/>
    </source>
</evidence>
<protein>
    <recommendedName>
        <fullName evidence="6">Extracellular serine-rich protein</fullName>
    </recommendedName>
</protein>
<keyword evidence="2" id="KW-0472">Membrane</keyword>
<dbReference type="PANTHER" id="PTHR34883">
    <property type="entry name" value="SERINE-RICH PROTEIN, PUTATIVE-RELATED-RELATED"/>
    <property type="match status" value="1"/>
</dbReference>
<gene>
    <name evidence="4" type="ORF">BDN70DRAFT_56090</name>
</gene>
<feature type="region of interest" description="Disordered" evidence="1">
    <location>
        <begin position="357"/>
        <end position="413"/>
    </location>
</feature>
<feature type="transmembrane region" description="Helical" evidence="2">
    <location>
        <begin position="200"/>
        <end position="223"/>
    </location>
</feature>
<evidence type="ECO:0000256" key="2">
    <source>
        <dbReference type="SAM" id="Phobius"/>
    </source>
</evidence>
<keyword evidence="2" id="KW-1133">Transmembrane helix</keyword>
<feature type="signal peptide" evidence="3">
    <location>
        <begin position="1"/>
        <end position="22"/>
    </location>
</feature>
<evidence type="ECO:0000313" key="4">
    <source>
        <dbReference type="EMBL" id="KAF9484796.1"/>
    </source>
</evidence>
<dbReference type="InterPro" id="IPR052953">
    <property type="entry name" value="Ser-rich/MCO-related"/>
</dbReference>
<feature type="chain" id="PRO_5040309983" description="Extracellular serine-rich protein" evidence="3">
    <location>
        <begin position="23"/>
        <end position="413"/>
    </location>
</feature>
<feature type="compositionally biased region" description="Low complexity" evidence="1">
    <location>
        <begin position="296"/>
        <end position="309"/>
    </location>
</feature>
<feature type="compositionally biased region" description="Pro residues" evidence="1">
    <location>
        <begin position="171"/>
        <end position="183"/>
    </location>
</feature>
<comment type="caution">
    <text evidence="4">The sequence shown here is derived from an EMBL/GenBank/DDBJ whole genome shotgun (WGS) entry which is preliminary data.</text>
</comment>
<dbReference type="PANTHER" id="PTHR34883:SF15">
    <property type="entry name" value="EXTRACELLULAR SERINE-RICH PROTEIN"/>
    <property type="match status" value="1"/>
</dbReference>
<dbReference type="Proteomes" id="UP000807469">
    <property type="component" value="Unassembled WGS sequence"/>
</dbReference>
<accession>A0A9P5ZCA3</accession>
<keyword evidence="2" id="KW-0812">Transmembrane</keyword>
<feature type="compositionally biased region" description="Polar residues" evidence="1">
    <location>
        <begin position="400"/>
        <end position="413"/>
    </location>
</feature>
<evidence type="ECO:0000256" key="1">
    <source>
        <dbReference type="SAM" id="MobiDB-lite"/>
    </source>
</evidence>
<dbReference type="Gene3D" id="2.60.40.420">
    <property type="entry name" value="Cupredoxins - blue copper proteins"/>
    <property type="match status" value="1"/>
</dbReference>
<evidence type="ECO:0000313" key="5">
    <source>
        <dbReference type="Proteomes" id="UP000807469"/>
    </source>
</evidence>
<feature type="region of interest" description="Disordered" evidence="1">
    <location>
        <begin position="164"/>
        <end position="191"/>
    </location>
</feature>
<feature type="region of interest" description="Disordered" evidence="1">
    <location>
        <begin position="273"/>
        <end position="323"/>
    </location>
</feature>
<dbReference type="OrthoDB" id="1921208at2759"/>
<dbReference type="EMBL" id="MU155140">
    <property type="protein sequence ID" value="KAF9484796.1"/>
    <property type="molecule type" value="Genomic_DNA"/>
</dbReference>
<dbReference type="CDD" id="cd00920">
    <property type="entry name" value="Cupredoxin"/>
    <property type="match status" value="1"/>
</dbReference>
<feature type="compositionally biased region" description="Polar residues" evidence="1">
    <location>
        <begin position="311"/>
        <end position="323"/>
    </location>
</feature>
<sequence length="413" mass="43390">MVFMDLALFLIILSNFLLLSTGQTTHTVTVGQLGSFYDPPELLTGVNDTVTFVFAGPFHTVTQSTLDNPCVALAGGFNSGVVGRGTNNTNAPTPTWTIRITNNTEPIYYFCEISTPTSHCESGMVGVINPSDPEVYMQFQNAAKAVTGTPSPTPTLILTGIGAAASQGPITPSPTPSPSPSPSPSSNTPVPVHNSHLGTIIGAAVGGACGGILIVAALIWWLVHHKAQNVAESPASDDSHFFRYDPGPIRARRPSEAFVAAKAMENSVVTAFPLPNGSSSPESTTPLAPNRRASIPPVNVVPPGGVRPKPSNHTLDRQSSMQSTLASPVVTEHSNVNMQALANEVAAVLLRTPSASNLTNTNSSLQSPAGVQPHPYKRMGLHTEDPSNTSHDHPPAYRTTMGTPSDTLRTNRS</sequence>
<feature type="compositionally biased region" description="Polar residues" evidence="1">
    <location>
        <begin position="276"/>
        <end position="287"/>
    </location>
</feature>
<keyword evidence="5" id="KW-1185">Reference proteome</keyword>
<dbReference type="SUPFAM" id="SSF49503">
    <property type="entry name" value="Cupredoxins"/>
    <property type="match status" value="1"/>
</dbReference>
<organism evidence="4 5">
    <name type="scientific">Pholiota conissans</name>
    <dbReference type="NCBI Taxonomy" id="109636"/>
    <lineage>
        <taxon>Eukaryota</taxon>
        <taxon>Fungi</taxon>
        <taxon>Dikarya</taxon>
        <taxon>Basidiomycota</taxon>
        <taxon>Agaricomycotina</taxon>
        <taxon>Agaricomycetes</taxon>
        <taxon>Agaricomycetidae</taxon>
        <taxon>Agaricales</taxon>
        <taxon>Agaricineae</taxon>
        <taxon>Strophariaceae</taxon>
        <taxon>Pholiota</taxon>
    </lineage>
</organism>
<reference evidence="4" key="1">
    <citation type="submission" date="2020-11" db="EMBL/GenBank/DDBJ databases">
        <authorList>
            <consortium name="DOE Joint Genome Institute"/>
            <person name="Ahrendt S."/>
            <person name="Riley R."/>
            <person name="Andreopoulos W."/>
            <person name="Labutti K."/>
            <person name="Pangilinan J."/>
            <person name="Ruiz-Duenas F.J."/>
            <person name="Barrasa J.M."/>
            <person name="Sanchez-Garcia M."/>
            <person name="Camarero S."/>
            <person name="Miyauchi S."/>
            <person name="Serrano A."/>
            <person name="Linde D."/>
            <person name="Babiker R."/>
            <person name="Drula E."/>
            <person name="Ayuso-Fernandez I."/>
            <person name="Pacheco R."/>
            <person name="Padilla G."/>
            <person name="Ferreira P."/>
            <person name="Barriuso J."/>
            <person name="Kellner H."/>
            <person name="Castanera R."/>
            <person name="Alfaro M."/>
            <person name="Ramirez L."/>
            <person name="Pisabarro A.G."/>
            <person name="Kuo A."/>
            <person name="Tritt A."/>
            <person name="Lipzen A."/>
            <person name="He G."/>
            <person name="Yan M."/>
            <person name="Ng V."/>
            <person name="Cullen D."/>
            <person name="Martin F."/>
            <person name="Rosso M.-N."/>
            <person name="Henrissat B."/>
            <person name="Hibbett D."/>
            <person name="Martinez A.T."/>
            <person name="Grigoriev I.V."/>
        </authorList>
    </citation>
    <scope>NUCLEOTIDE SEQUENCE</scope>
    <source>
        <strain evidence="4">CIRM-BRFM 674</strain>
    </source>
</reference>